<dbReference type="GeneID" id="95427957"/>
<dbReference type="RefSeq" id="WP_002992986.1">
    <property type="nucleotide sequence ID" value="NZ_GL379770.1"/>
</dbReference>
<keyword evidence="1" id="KW-0732">Signal</keyword>
<proteinExistence type="predicted"/>
<keyword evidence="3" id="KW-1185">Reference proteome</keyword>
<dbReference type="HOGENOM" id="CLU_3030112_0_0_10"/>
<dbReference type="EMBL" id="ACHA02000011">
    <property type="protein sequence ID" value="EFK57369.1"/>
    <property type="molecule type" value="Genomic_DNA"/>
</dbReference>
<dbReference type="STRING" id="525373.HMPREF0766_12442"/>
<protein>
    <submittedName>
        <fullName evidence="2">Uncharacterized protein</fullName>
    </submittedName>
</protein>
<name>D7VN72_SPHSI</name>
<evidence type="ECO:0000313" key="2">
    <source>
        <dbReference type="EMBL" id="EFK57369.1"/>
    </source>
</evidence>
<organism evidence="2 3">
    <name type="scientific">Sphingobacterium spiritivorum ATCC 33861</name>
    <dbReference type="NCBI Taxonomy" id="525373"/>
    <lineage>
        <taxon>Bacteria</taxon>
        <taxon>Pseudomonadati</taxon>
        <taxon>Bacteroidota</taxon>
        <taxon>Sphingobacteriia</taxon>
        <taxon>Sphingobacteriales</taxon>
        <taxon>Sphingobacteriaceae</taxon>
        <taxon>Sphingobacterium</taxon>
    </lineage>
</organism>
<sequence length="55" mass="6092">MKRIALFIIVMAATTVMISSGTAGELERSPNVEMIKSMNELKNSVDSLTRILNHE</sequence>
<evidence type="ECO:0000313" key="3">
    <source>
        <dbReference type="Proteomes" id="UP000006258"/>
    </source>
</evidence>
<feature type="signal peptide" evidence="1">
    <location>
        <begin position="1"/>
        <end position="23"/>
    </location>
</feature>
<dbReference type="AlphaFoldDB" id="D7VN72"/>
<gene>
    <name evidence="2" type="ORF">HMPREF0766_12442</name>
</gene>
<accession>D7VN72</accession>
<dbReference type="Proteomes" id="UP000006258">
    <property type="component" value="Unassembled WGS sequence"/>
</dbReference>
<reference evidence="2" key="1">
    <citation type="submission" date="2010-07" db="EMBL/GenBank/DDBJ databases">
        <authorList>
            <person name="Muzny D."/>
            <person name="Qin X."/>
            <person name="Buhay C."/>
            <person name="Dugan-Rocha S."/>
            <person name="Ding Y."/>
            <person name="Chen G."/>
            <person name="Hawes A."/>
            <person name="Holder M."/>
            <person name="Jhangiani S."/>
            <person name="Johnson A."/>
            <person name="Khan Z."/>
            <person name="Li Z."/>
            <person name="Liu W."/>
            <person name="Liu X."/>
            <person name="Perez L."/>
            <person name="Shen H."/>
            <person name="Wang Q."/>
            <person name="Watt J."/>
            <person name="Xi L."/>
            <person name="Xin Y."/>
            <person name="Zhou J."/>
            <person name="Deng J."/>
            <person name="Jiang H."/>
            <person name="Liu Y."/>
            <person name="Qu J."/>
            <person name="Song X.-Z."/>
            <person name="Zhang L."/>
            <person name="Villasana D."/>
            <person name="Johnson A."/>
            <person name="Liu J."/>
            <person name="Liyanage D."/>
            <person name="Lorensuhewa L."/>
            <person name="Robinson T."/>
            <person name="Song A."/>
            <person name="Song B.-B."/>
            <person name="Dinh H."/>
            <person name="Thornton R."/>
            <person name="Coyle M."/>
            <person name="Francisco L."/>
            <person name="Jackson L."/>
            <person name="Javaid M."/>
            <person name="Korchina V."/>
            <person name="Kovar C."/>
            <person name="Mata R."/>
            <person name="Mathew T."/>
            <person name="Ngo R."/>
            <person name="Nguyen L."/>
            <person name="Nguyen N."/>
            <person name="Okwuonu G."/>
            <person name="Ongeri F."/>
            <person name="Pham C."/>
            <person name="Simmons D."/>
            <person name="Wilczek-Boney K."/>
            <person name="Hale W."/>
            <person name="Jakkamsetti A."/>
            <person name="Pham P."/>
            <person name="Ruth R."/>
            <person name="San Lucas F."/>
            <person name="Warren J."/>
            <person name="Zhang J."/>
            <person name="Zhao Z."/>
            <person name="Zhou C."/>
            <person name="Zhu D."/>
            <person name="Lee S."/>
            <person name="Bess C."/>
            <person name="Blankenburg K."/>
            <person name="Forbes L."/>
            <person name="Fu Q."/>
            <person name="Gubbala S."/>
            <person name="Hirani K."/>
            <person name="Jayaseelan J.C."/>
            <person name="Lara F."/>
            <person name="Munidasa M."/>
            <person name="Palculict T."/>
            <person name="Patil S."/>
            <person name="Pu L.-L."/>
            <person name="Saada N."/>
            <person name="Tang L."/>
            <person name="Weissenberger G."/>
            <person name="Zhu Y."/>
            <person name="Hemphill L."/>
            <person name="Shang Y."/>
            <person name="Youmans B."/>
            <person name="Ayvaz T."/>
            <person name="Ross M."/>
            <person name="Santibanez J."/>
            <person name="Aqrawi P."/>
            <person name="Gross S."/>
            <person name="Joshi V."/>
            <person name="Fowler G."/>
            <person name="Nazareth L."/>
            <person name="Reid J."/>
            <person name="Worley K."/>
            <person name="Petrosino J."/>
            <person name="Highlander S."/>
            <person name="Gibbs R."/>
        </authorList>
    </citation>
    <scope>NUCLEOTIDE SEQUENCE [LARGE SCALE GENOMIC DNA]</scope>
    <source>
        <strain evidence="2">ATCC 33861</strain>
    </source>
</reference>
<feature type="chain" id="PRO_5003107457" evidence="1">
    <location>
        <begin position="24"/>
        <end position="55"/>
    </location>
</feature>
<evidence type="ECO:0000256" key="1">
    <source>
        <dbReference type="SAM" id="SignalP"/>
    </source>
</evidence>
<comment type="caution">
    <text evidence="2">The sequence shown here is derived from an EMBL/GenBank/DDBJ whole genome shotgun (WGS) entry which is preliminary data.</text>
</comment>